<dbReference type="SUPFAM" id="SSF47616">
    <property type="entry name" value="GST C-terminal domain-like"/>
    <property type="match status" value="1"/>
</dbReference>
<organism evidence="2 3">
    <name type="scientific">Rhodocollybia butyracea</name>
    <dbReference type="NCBI Taxonomy" id="206335"/>
    <lineage>
        <taxon>Eukaryota</taxon>
        <taxon>Fungi</taxon>
        <taxon>Dikarya</taxon>
        <taxon>Basidiomycota</taxon>
        <taxon>Agaricomycotina</taxon>
        <taxon>Agaricomycetes</taxon>
        <taxon>Agaricomycetidae</taxon>
        <taxon>Agaricales</taxon>
        <taxon>Marasmiineae</taxon>
        <taxon>Omphalotaceae</taxon>
        <taxon>Rhodocollybia</taxon>
    </lineage>
</organism>
<dbReference type="GO" id="GO:0006559">
    <property type="term" value="P:L-phenylalanine catabolic process"/>
    <property type="evidence" value="ECO:0007669"/>
    <property type="project" value="TreeGrafter"/>
</dbReference>
<name>A0A9P5PJA6_9AGAR</name>
<dbReference type="Proteomes" id="UP000772434">
    <property type="component" value="Unassembled WGS sequence"/>
</dbReference>
<dbReference type="PROSITE" id="PS50404">
    <property type="entry name" value="GST_NTER"/>
    <property type="match status" value="1"/>
</dbReference>
<dbReference type="PANTHER" id="PTHR42673:SF4">
    <property type="entry name" value="MALEYLACETOACETATE ISOMERASE"/>
    <property type="match status" value="1"/>
</dbReference>
<keyword evidence="3" id="KW-1185">Reference proteome</keyword>
<evidence type="ECO:0000259" key="1">
    <source>
        <dbReference type="PROSITE" id="PS50404"/>
    </source>
</evidence>
<reference evidence="2" key="1">
    <citation type="submission" date="2020-11" db="EMBL/GenBank/DDBJ databases">
        <authorList>
            <consortium name="DOE Joint Genome Institute"/>
            <person name="Ahrendt S."/>
            <person name="Riley R."/>
            <person name="Andreopoulos W."/>
            <person name="Labutti K."/>
            <person name="Pangilinan J."/>
            <person name="Ruiz-Duenas F.J."/>
            <person name="Barrasa J.M."/>
            <person name="Sanchez-Garcia M."/>
            <person name="Camarero S."/>
            <person name="Miyauchi S."/>
            <person name="Serrano A."/>
            <person name="Linde D."/>
            <person name="Babiker R."/>
            <person name="Drula E."/>
            <person name="Ayuso-Fernandez I."/>
            <person name="Pacheco R."/>
            <person name="Padilla G."/>
            <person name="Ferreira P."/>
            <person name="Barriuso J."/>
            <person name="Kellner H."/>
            <person name="Castanera R."/>
            <person name="Alfaro M."/>
            <person name="Ramirez L."/>
            <person name="Pisabarro A.G."/>
            <person name="Kuo A."/>
            <person name="Tritt A."/>
            <person name="Lipzen A."/>
            <person name="He G."/>
            <person name="Yan M."/>
            <person name="Ng V."/>
            <person name="Cullen D."/>
            <person name="Martin F."/>
            <person name="Rosso M.-N."/>
            <person name="Henrissat B."/>
            <person name="Hibbett D."/>
            <person name="Martinez A.T."/>
            <person name="Grigoriev I.V."/>
        </authorList>
    </citation>
    <scope>NUCLEOTIDE SEQUENCE</scope>
    <source>
        <strain evidence="2">AH 40177</strain>
    </source>
</reference>
<dbReference type="EMBL" id="JADNRY010000154">
    <property type="protein sequence ID" value="KAF9063085.1"/>
    <property type="molecule type" value="Genomic_DNA"/>
</dbReference>
<evidence type="ECO:0000313" key="3">
    <source>
        <dbReference type="Proteomes" id="UP000772434"/>
    </source>
</evidence>
<protein>
    <recommendedName>
        <fullName evidence="1">GST N-terminal domain-containing protein</fullName>
    </recommendedName>
</protein>
<dbReference type="GO" id="GO:0016034">
    <property type="term" value="F:maleylacetoacetate isomerase activity"/>
    <property type="evidence" value="ECO:0007669"/>
    <property type="project" value="TreeGrafter"/>
</dbReference>
<dbReference type="OrthoDB" id="4951845at2759"/>
<accession>A0A9P5PJA6</accession>
<dbReference type="Gene3D" id="3.40.30.10">
    <property type="entry name" value="Glutaredoxin"/>
    <property type="match status" value="1"/>
</dbReference>
<gene>
    <name evidence="2" type="ORF">BDP27DRAFT_1299913</name>
</gene>
<dbReference type="Pfam" id="PF13409">
    <property type="entry name" value="GST_N_2"/>
    <property type="match status" value="1"/>
</dbReference>
<evidence type="ECO:0000313" key="2">
    <source>
        <dbReference type="EMBL" id="KAF9063085.1"/>
    </source>
</evidence>
<dbReference type="AlphaFoldDB" id="A0A9P5PJA6"/>
<dbReference type="InterPro" id="IPR036282">
    <property type="entry name" value="Glutathione-S-Trfase_C_sf"/>
</dbReference>
<dbReference type="GO" id="GO:0004364">
    <property type="term" value="F:glutathione transferase activity"/>
    <property type="evidence" value="ECO:0007669"/>
    <property type="project" value="TreeGrafter"/>
</dbReference>
<feature type="domain" description="GST N-terminal" evidence="1">
    <location>
        <begin position="6"/>
        <end position="97"/>
    </location>
</feature>
<dbReference type="Pfam" id="PF22041">
    <property type="entry name" value="GST_C_7"/>
    <property type="match status" value="1"/>
</dbReference>
<dbReference type="InterPro" id="IPR036249">
    <property type="entry name" value="Thioredoxin-like_sf"/>
</dbReference>
<comment type="caution">
    <text evidence="2">The sequence shown here is derived from an EMBL/GenBank/DDBJ whole genome shotgun (WGS) entry which is preliminary data.</text>
</comment>
<dbReference type="PANTHER" id="PTHR42673">
    <property type="entry name" value="MALEYLACETOACETATE ISOMERASE"/>
    <property type="match status" value="1"/>
</dbReference>
<proteinExistence type="predicted"/>
<dbReference type="InterPro" id="IPR004045">
    <property type="entry name" value="Glutathione_S-Trfase_N"/>
</dbReference>
<dbReference type="GO" id="GO:0006749">
    <property type="term" value="P:glutathione metabolic process"/>
    <property type="evidence" value="ECO:0007669"/>
    <property type="project" value="TreeGrafter"/>
</dbReference>
<dbReference type="SUPFAM" id="SSF52833">
    <property type="entry name" value="Thioredoxin-like"/>
    <property type="match status" value="1"/>
</dbReference>
<dbReference type="InterPro" id="IPR054416">
    <property type="entry name" value="GST_UstS-like_C"/>
</dbReference>
<dbReference type="Gene3D" id="1.20.1050.10">
    <property type="match status" value="1"/>
</dbReference>
<sequence>MITLYDFGGKIKHPWNVSVWKARYSLNFKSVAYKTIWIEYPDIEPTMKELGALPTGRKPDGSPLYTLPVIHDDSTGAIIADSALIAEYLDKTYPTPTQLIPTGTHALQAVFREMVSSKAITFATLVLPEAMGKVVNQPSAEYLEHAYSALVLEAKTADEEERVAKWEKAKEFLGGVDALMKREDKWIMGDAISFADFVVAAVLTMVKNIFGKESEAWKQVVSWHEGRWDRMMIELEKYSTVY</sequence>